<keyword evidence="1" id="KW-0812">Transmembrane</keyword>
<name>A0ABT2FF57_9GAMM</name>
<accession>A0ABT2FF57</accession>
<reference evidence="2 3" key="1">
    <citation type="submission" date="2022-02" db="EMBL/GenBank/DDBJ databases">
        <authorList>
            <person name="Zhuang L."/>
        </authorList>
    </citation>
    <scope>NUCLEOTIDE SEQUENCE [LARGE SCALE GENOMIC DNA]</scope>
    <source>
        <strain evidence="2 3">C32</strain>
    </source>
</reference>
<protein>
    <submittedName>
        <fullName evidence="2">Uncharacterized protein</fullName>
    </submittedName>
</protein>
<organism evidence="2 3">
    <name type="scientific">Shewanella electrica</name>
    <dbReference type="NCBI Taxonomy" id="515560"/>
    <lineage>
        <taxon>Bacteria</taxon>
        <taxon>Pseudomonadati</taxon>
        <taxon>Pseudomonadota</taxon>
        <taxon>Gammaproteobacteria</taxon>
        <taxon>Alteromonadales</taxon>
        <taxon>Shewanellaceae</taxon>
        <taxon>Shewanella</taxon>
    </lineage>
</organism>
<feature type="transmembrane region" description="Helical" evidence="1">
    <location>
        <begin position="6"/>
        <end position="32"/>
    </location>
</feature>
<dbReference type="RefSeq" id="WP_238894175.1">
    <property type="nucleotide sequence ID" value="NZ_JAKOGG010000001.1"/>
</dbReference>
<comment type="caution">
    <text evidence="2">The sequence shown here is derived from an EMBL/GenBank/DDBJ whole genome shotgun (WGS) entry which is preliminary data.</text>
</comment>
<proteinExistence type="predicted"/>
<evidence type="ECO:0000313" key="3">
    <source>
        <dbReference type="Proteomes" id="UP001201549"/>
    </source>
</evidence>
<dbReference type="EMBL" id="JAKOGG010000001">
    <property type="protein sequence ID" value="MCS4554877.1"/>
    <property type="molecule type" value="Genomic_DNA"/>
</dbReference>
<keyword evidence="3" id="KW-1185">Reference proteome</keyword>
<evidence type="ECO:0000256" key="1">
    <source>
        <dbReference type="SAM" id="Phobius"/>
    </source>
</evidence>
<reference evidence="3" key="2">
    <citation type="submission" date="2023-07" db="EMBL/GenBank/DDBJ databases">
        <title>Shewanella mangrovi sp. nov., an acetaldehyde- degrading bacterium isolated from mangrove sediment.</title>
        <authorList>
            <person name="Liu Y."/>
        </authorList>
    </citation>
    <scope>NUCLEOTIDE SEQUENCE [LARGE SCALE GENOMIC DNA]</scope>
    <source>
        <strain evidence="3">C32</strain>
    </source>
</reference>
<evidence type="ECO:0000313" key="2">
    <source>
        <dbReference type="EMBL" id="MCS4554877.1"/>
    </source>
</evidence>
<dbReference type="Proteomes" id="UP001201549">
    <property type="component" value="Unassembled WGS sequence"/>
</dbReference>
<sequence>MDWEAFLAVGAMSVLLVLVLLSAGSWLSSWLVKEYRFAASHRPSSRQ</sequence>
<gene>
    <name evidence="2" type="ORF">L9G74_00315</name>
</gene>
<keyword evidence="1" id="KW-0472">Membrane</keyword>
<keyword evidence="1" id="KW-1133">Transmembrane helix</keyword>